<dbReference type="GO" id="GO:0005856">
    <property type="term" value="C:cytoskeleton"/>
    <property type="evidence" value="ECO:0007669"/>
    <property type="project" value="TreeGrafter"/>
</dbReference>
<evidence type="ECO:0000259" key="21">
    <source>
        <dbReference type="PROSITE" id="PS50003"/>
    </source>
</evidence>
<comment type="catalytic activity">
    <reaction evidence="17">
        <text>L-seryl-[protein] + ATP = O-phospho-L-seryl-[protein] + ADP + H(+)</text>
        <dbReference type="Rhea" id="RHEA:17989"/>
        <dbReference type="Rhea" id="RHEA-COMP:9863"/>
        <dbReference type="Rhea" id="RHEA-COMP:11604"/>
        <dbReference type="ChEBI" id="CHEBI:15378"/>
        <dbReference type="ChEBI" id="CHEBI:29999"/>
        <dbReference type="ChEBI" id="CHEBI:30616"/>
        <dbReference type="ChEBI" id="CHEBI:83421"/>
        <dbReference type="ChEBI" id="CHEBI:456216"/>
        <dbReference type="EC" id="2.7.11.1"/>
    </reaction>
</comment>
<dbReference type="CDD" id="cd00132">
    <property type="entry name" value="CRIB"/>
    <property type="match status" value="1"/>
</dbReference>
<feature type="domain" description="PH" evidence="21">
    <location>
        <begin position="1128"/>
        <end position="1273"/>
    </location>
</feature>
<evidence type="ECO:0000256" key="4">
    <source>
        <dbReference type="ARBA" id="ARBA00012513"/>
    </source>
</evidence>
<evidence type="ECO:0000256" key="11">
    <source>
        <dbReference type="ARBA" id="ARBA00022771"/>
    </source>
</evidence>
<dbReference type="InterPro" id="IPR000719">
    <property type="entry name" value="Prot_kinase_dom"/>
</dbReference>
<comment type="subcellular location">
    <subcellularLocation>
        <location evidence="2">Cytoplasm</location>
    </subcellularLocation>
</comment>
<evidence type="ECO:0000256" key="19">
    <source>
        <dbReference type="SAM" id="Coils"/>
    </source>
</evidence>
<keyword evidence="14 18" id="KW-0067">ATP-binding</keyword>
<dbReference type="InterPro" id="IPR002219">
    <property type="entry name" value="PKC_DAG/PE"/>
</dbReference>
<feature type="non-terminal residue" evidence="27">
    <location>
        <position position="1816"/>
    </location>
</feature>
<keyword evidence="9" id="KW-0479">Metal-binding</keyword>
<accession>A0A7R9LYF9</accession>
<feature type="domain" description="Protein kinase" evidence="22">
    <location>
        <begin position="64"/>
        <end position="440"/>
    </location>
</feature>
<evidence type="ECO:0000313" key="27">
    <source>
        <dbReference type="EMBL" id="CAD7648992.1"/>
    </source>
</evidence>
<dbReference type="GO" id="GO:0005524">
    <property type="term" value="F:ATP binding"/>
    <property type="evidence" value="ECO:0007669"/>
    <property type="project" value="UniProtKB-UniRule"/>
</dbReference>
<evidence type="ECO:0000256" key="2">
    <source>
        <dbReference type="ARBA" id="ARBA00004496"/>
    </source>
</evidence>
<feature type="domain" description="CNH" evidence="25">
    <location>
        <begin position="1303"/>
        <end position="1580"/>
    </location>
</feature>
<sequence length="1816" mass="207063">SIGPTLFDGKSINCELLSDVLIAVYYECFRNANTTRNKRQQRFCELVKPLIERINELQLKAADFDQLKVIGRGAFGQVALVKAKNNGNIYAMKTLNKLEMLKRAETACYREERDILLHGSRDWFTKLYFSFQDESNLYLIMDYYIGGDLLTLLSKYDDNLPEDMCRFYTSQIILALSSLHEMGYIHRDVKPDNILLDSNGHIRLADFGSCIKVSNVKTDGVCTIAVGTPDYISDYCIHLKWTGGHWESSYLSPYTGKHHSMRNLSNDNLPEDMCRFYTSQIILALSSLHEMGYIHRDVKPDNILLDSNGHIRLADFGSCIKVSNVRTDGVCTIAVGTPDYISPEILKAMEGNRNSGLLYSFEVDWWSLGVVIFESLYGETPFYAESLIETYSKIMNHKHCFKFPVNAKVTDEAKDLISNLITDQNSRFKSLDQFKSHLWFTGINWDSLQSVRPPYQPTVSGPEDTSNFDIEELRPPNNNANNAGAGLAMNSTKDSLLNIHLPFVGFTATFTTPEEKLKLKNKQILNKSICEQNGENSILESLPPLPETAAPRLVSNVQNDSIDGINDSERRLVLESELRDARQEWSEVSALLTDMKKEKNSLSQRLRAKEEELEQQLEKNTQLRQQLRNAEKVKRQQIDDIVSLQTELDKERELRLEAQLMTKDICEQNGENSILESLPPLPETAAPRLVSNVQNDSIDGINDSERRLVLESELRDARQEWSEVSTLLTDMKKEKNSLSQRLRAKEEELEQQLEKNTQLRQQLRNAEKVKRQQIDDIVSLQTELDKERELRLEAQLMTKESEERVLLLESQSFDSNRTPINQNFVDKEELYLERIAELEQQLESRQAMLREEPNEEHINELEQQVLQLQQLQPNWERQITEIIDWVSNEKEARNYLQQMAATMTKELEKLQLQQQQYVLGQRYSPPVQQFLTQTKQQSWQERRSARVDKQELLQLQLELQNEIEDKQRIQLDLQRVQREMNIVLTELNDTRIEMQKVQEQQNKRQSLPPTAAPNILFSQESRSPVEHQSQIQSMESDIESMTDTSSISETQKFSVCSQQKHSFIVRTFVAPLKCNHCTSLMIGLVRQGLVCEVCGFACHVNCMGTGSPCPCDDGLQRPVGIDPKNGIGTAYEGYVKIPKARGGVRKGWIRMFVVVCDFKLFLYDLNSNNDSLSSSSSSYNTSVMSQDSSGSPLNITPFVSVNTLIDMRDEFFSVSGVLESDVIHASRKDIPCIFRVTTSMLGDDGSQRFTQLMLVDRESEKNKWIDALHELHRIIRRNKLSNRNPLRVHTVLTTVQISPLRHHNNINCCLVIDETRLLIGCDDALLCCDVDIPSYHRLTNSKRIQQLSHSSTEQLVISLAGKQRQIKLIPIRGLDNENIEWIKIPETKNATTFALVSTNTTNYICVAIKKTLILFEITRKKCRYSFYREIQMPLNIQTLNSCKSSSIAVGTASNFVVYNLNQRESPPLYLVNQECNELSYLIQNSIDALMCQPITDKEWILIFSHYGVYVDSHGRRTRAFELQFPTQPSYISTLSTPSHSSLLLSFSSTHIDVFDLSSTQWIQTINLKATRPLQTHGQQSLLCLTNAYDLPLMVQIVASNRNDCLLRVGGDPSKSFTLSANSSNQRFSQLGANSSDIIKKNSRIQISGPSDFSHISHLGPGSGPFTSNLIDLSHSNSSAQGLRQSREELANTRRRDSTSSTKASDYLKCHNMNNIVFTIEPIEPAVNFDDSELDLPVRKRECRDTDVIFVKHSNPNLLIHGYDNYGNICGQPNKPLPNVTNSGQNKTNFPYLLIESIQNSSIRTKCVNQCPKEGFL</sequence>
<feature type="domain" description="CRIB" evidence="24">
    <location>
        <begin position="1646"/>
        <end position="1659"/>
    </location>
</feature>
<feature type="non-terminal residue" evidence="27">
    <location>
        <position position="1"/>
    </location>
</feature>
<dbReference type="EMBL" id="CAJPVJ010003418">
    <property type="protein sequence ID" value="CAG2167536.1"/>
    <property type="molecule type" value="Genomic_DNA"/>
</dbReference>
<dbReference type="PROSITE" id="PS50011">
    <property type="entry name" value="PROTEIN_KINASE_DOM"/>
    <property type="match status" value="1"/>
</dbReference>
<dbReference type="Gene3D" id="3.30.60.20">
    <property type="match status" value="1"/>
</dbReference>
<dbReference type="PANTHER" id="PTHR22988:SF66">
    <property type="entry name" value="SERINE_THREONINE-PROTEIN KINASE GENGHIS KHAN"/>
    <property type="match status" value="1"/>
</dbReference>
<feature type="binding site" evidence="18">
    <location>
        <position position="93"/>
    </location>
    <ligand>
        <name>ATP</name>
        <dbReference type="ChEBI" id="CHEBI:30616"/>
    </ligand>
</feature>
<feature type="compositionally biased region" description="Basic and acidic residues" evidence="20">
    <location>
        <begin position="1684"/>
        <end position="1697"/>
    </location>
</feature>
<dbReference type="CDD" id="cd01243">
    <property type="entry name" value="PH_MRCK"/>
    <property type="match status" value="1"/>
</dbReference>
<dbReference type="SMART" id="SM00036">
    <property type="entry name" value="CNH"/>
    <property type="match status" value="1"/>
</dbReference>
<keyword evidence="11" id="KW-0863">Zinc-finger</keyword>
<protein>
    <recommendedName>
        <fullName evidence="4">non-specific serine/threonine protein kinase</fullName>
        <ecNumber evidence="4">2.7.11.1</ecNumber>
    </recommendedName>
</protein>
<dbReference type="InterPro" id="IPR057529">
    <property type="entry name" value="MRCK/ROCK_PH"/>
</dbReference>
<dbReference type="Pfam" id="PF00130">
    <property type="entry name" value="C1_1"/>
    <property type="match status" value="1"/>
</dbReference>
<dbReference type="SMART" id="SM00233">
    <property type="entry name" value="PH"/>
    <property type="match status" value="1"/>
</dbReference>
<organism evidence="27">
    <name type="scientific">Oppiella nova</name>
    <dbReference type="NCBI Taxonomy" id="334625"/>
    <lineage>
        <taxon>Eukaryota</taxon>
        <taxon>Metazoa</taxon>
        <taxon>Ecdysozoa</taxon>
        <taxon>Arthropoda</taxon>
        <taxon>Chelicerata</taxon>
        <taxon>Arachnida</taxon>
        <taxon>Acari</taxon>
        <taxon>Acariformes</taxon>
        <taxon>Sarcoptiformes</taxon>
        <taxon>Oribatida</taxon>
        <taxon>Brachypylina</taxon>
        <taxon>Oppioidea</taxon>
        <taxon>Oppiidae</taxon>
        <taxon>Oppiella</taxon>
    </lineage>
</organism>
<evidence type="ECO:0000256" key="18">
    <source>
        <dbReference type="PROSITE-ProRule" id="PRU10141"/>
    </source>
</evidence>
<dbReference type="PROSITE" id="PS50108">
    <property type="entry name" value="CRIB"/>
    <property type="match status" value="1"/>
</dbReference>
<proteinExistence type="inferred from homology"/>
<dbReference type="PROSITE" id="PS00107">
    <property type="entry name" value="PROTEIN_KINASE_ATP"/>
    <property type="match status" value="1"/>
</dbReference>
<dbReference type="PROSITE" id="PS50081">
    <property type="entry name" value="ZF_DAG_PE_2"/>
    <property type="match status" value="1"/>
</dbReference>
<feature type="domain" description="Phorbol-ester/DAG-type" evidence="23">
    <location>
        <begin position="1060"/>
        <end position="1109"/>
    </location>
</feature>
<dbReference type="EMBL" id="OC918243">
    <property type="protein sequence ID" value="CAD7648992.1"/>
    <property type="molecule type" value="Genomic_DNA"/>
</dbReference>
<dbReference type="CDD" id="cd20809">
    <property type="entry name" value="C1_MRCK"/>
    <property type="match status" value="1"/>
</dbReference>
<evidence type="ECO:0000259" key="22">
    <source>
        <dbReference type="PROSITE" id="PS50011"/>
    </source>
</evidence>
<evidence type="ECO:0000256" key="14">
    <source>
        <dbReference type="ARBA" id="ARBA00022840"/>
    </source>
</evidence>
<evidence type="ECO:0000256" key="6">
    <source>
        <dbReference type="ARBA" id="ARBA00022527"/>
    </source>
</evidence>
<keyword evidence="12" id="KW-0418">Kinase</keyword>
<dbReference type="SMART" id="SM00109">
    <property type="entry name" value="C1"/>
    <property type="match status" value="1"/>
</dbReference>
<comment type="catalytic activity">
    <reaction evidence="16">
        <text>L-threonyl-[protein] + ATP = O-phospho-L-threonyl-[protein] + ADP + H(+)</text>
        <dbReference type="Rhea" id="RHEA:46608"/>
        <dbReference type="Rhea" id="RHEA-COMP:11060"/>
        <dbReference type="Rhea" id="RHEA-COMP:11605"/>
        <dbReference type="ChEBI" id="CHEBI:15378"/>
        <dbReference type="ChEBI" id="CHEBI:30013"/>
        <dbReference type="ChEBI" id="CHEBI:30616"/>
        <dbReference type="ChEBI" id="CHEBI:61977"/>
        <dbReference type="ChEBI" id="CHEBI:456216"/>
        <dbReference type="EC" id="2.7.11.1"/>
    </reaction>
</comment>
<gene>
    <name evidence="27" type="ORF">ONB1V03_LOCUS7039</name>
</gene>
<feature type="coiled-coil region" evidence="19">
    <location>
        <begin position="821"/>
        <end position="913"/>
    </location>
</feature>
<keyword evidence="10 18" id="KW-0547">Nucleotide-binding</keyword>
<evidence type="ECO:0000256" key="8">
    <source>
        <dbReference type="ARBA" id="ARBA00022679"/>
    </source>
</evidence>
<dbReference type="Pfam" id="PF00069">
    <property type="entry name" value="Pkinase"/>
    <property type="match status" value="2"/>
</dbReference>
<evidence type="ECO:0000259" key="24">
    <source>
        <dbReference type="PROSITE" id="PS50108"/>
    </source>
</evidence>
<evidence type="ECO:0000256" key="15">
    <source>
        <dbReference type="ARBA" id="ARBA00023054"/>
    </source>
</evidence>
<feature type="region of interest" description="Disordered" evidence="20">
    <location>
        <begin position="1019"/>
        <end position="1044"/>
    </location>
</feature>
<evidence type="ECO:0000256" key="10">
    <source>
        <dbReference type="ARBA" id="ARBA00022741"/>
    </source>
</evidence>
<keyword evidence="8" id="KW-0808">Transferase</keyword>
<dbReference type="InterPro" id="IPR011009">
    <property type="entry name" value="Kinase-like_dom_sf"/>
</dbReference>
<dbReference type="EC" id="2.7.11.1" evidence="4"/>
<evidence type="ECO:0000256" key="9">
    <source>
        <dbReference type="ARBA" id="ARBA00022723"/>
    </source>
</evidence>
<dbReference type="Gene3D" id="3.30.200.20">
    <property type="entry name" value="Phosphorylase Kinase, domain 1"/>
    <property type="match status" value="1"/>
</dbReference>
<dbReference type="FunFam" id="3.30.200.20:FF:000017">
    <property type="entry name" value="Non-specific serine/threonine protein kinase"/>
    <property type="match status" value="1"/>
</dbReference>
<comment type="similarity">
    <text evidence="3">Belongs to the protein kinase superfamily. AGC Ser/Thr protein kinase family. DMPK subfamily.</text>
</comment>
<evidence type="ECO:0000256" key="12">
    <source>
        <dbReference type="ARBA" id="ARBA00022777"/>
    </source>
</evidence>
<dbReference type="GO" id="GO:0008270">
    <property type="term" value="F:zinc ion binding"/>
    <property type="evidence" value="ECO:0007669"/>
    <property type="project" value="UniProtKB-KW"/>
</dbReference>
<dbReference type="InterPro" id="IPR000095">
    <property type="entry name" value="CRIB_dom"/>
</dbReference>
<evidence type="ECO:0000259" key="26">
    <source>
        <dbReference type="PROSITE" id="PS51285"/>
    </source>
</evidence>
<feature type="coiled-coil region" evidence="19">
    <location>
        <begin position="728"/>
        <end position="783"/>
    </location>
</feature>
<dbReference type="Pfam" id="PF00780">
    <property type="entry name" value="CNH"/>
    <property type="match status" value="1"/>
</dbReference>
<dbReference type="GO" id="GO:0005737">
    <property type="term" value="C:cytoplasm"/>
    <property type="evidence" value="ECO:0007669"/>
    <property type="project" value="UniProtKB-SubCell"/>
</dbReference>
<dbReference type="GO" id="GO:0031032">
    <property type="term" value="P:actomyosin structure organization"/>
    <property type="evidence" value="ECO:0007669"/>
    <property type="project" value="TreeGrafter"/>
</dbReference>
<evidence type="ECO:0000259" key="23">
    <source>
        <dbReference type="PROSITE" id="PS50081"/>
    </source>
</evidence>
<feature type="coiled-coil region" evidence="19">
    <location>
        <begin position="949"/>
        <end position="1000"/>
    </location>
</feature>
<dbReference type="InterPro" id="IPR050839">
    <property type="entry name" value="Rho-assoc_Ser/Thr_Kinase"/>
</dbReference>
<keyword evidence="7" id="KW-0597">Phosphoprotein</keyword>
<dbReference type="PROSITE" id="PS50003">
    <property type="entry name" value="PH_DOMAIN"/>
    <property type="match status" value="1"/>
</dbReference>
<keyword evidence="28" id="KW-1185">Reference proteome</keyword>
<dbReference type="InterPro" id="IPR046349">
    <property type="entry name" value="C1-like_sf"/>
</dbReference>
<dbReference type="InterPro" id="IPR001180">
    <property type="entry name" value="CNH_dom"/>
</dbReference>
<evidence type="ECO:0000259" key="25">
    <source>
        <dbReference type="PROSITE" id="PS50219"/>
    </source>
</evidence>
<dbReference type="SUPFAM" id="SSF57889">
    <property type="entry name" value="Cysteine-rich domain"/>
    <property type="match status" value="1"/>
</dbReference>
<dbReference type="PROSITE" id="PS51285">
    <property type="entry name" value="AGC_KINASE_CTER"/>
    <property type="match status" value="1"/>
</dbReference>
<feature type="region of interest" description="Disordered" evidence="20">
    <location>
        <begin position="1676"/>
        <end position="1703"/>
    </location>
</feature>
<keyword evidence="6" id="KW-0723">Serine/threonine-protein kinase</keyword>
<dbReference type="GO" id="GO:0004674">
    <property type="term" value="F:protein serine/threonine kinase activity"/>
    <property type="evidence" value="ECO:0007669"/>
    <property type="project" value="UniProtKB-KW"/>
</dbReference>
<reference evidence="27" key="1">
    <citation type="submission" date="2020-11" db="EMBL/GenBank/DDBJ databases">
        <authorList>
            <person name="Tran Van P."/>
        </authorList>
    </citation>
    <scope>NUCLEOTIDE SEQUENCE</scope>
</reference>
<keyword evidence="5" id="KW-0963">Cytoplasm</keyword>
<dbReference type="PROSITE" id="PS50219">
    <property type="entry name" value="CNH"/>
    <property type="match status" value="1"/>
</dbReference>
<evidence type="ECO:0000313" key="28">
    <source>
        <dbReference type="Proteomes" id="UP000728032"/>
    </source>
</evidence>
<evidence type="ECO:0000256" key="7">
    <source>
        <dbReference type="ARBA" id="ARBA00022553"/>
    </source>
</evidence>
<dbReference type="Pfam" id="PF25346">
    <property type="entry name" value="PH_MRCK"/>
    <property type="match status" value="1"/>
</dbReference>
<evidence type="ECO:0000256" key="3">
    <source>
        <dbReference type="ARBA" id="ARBA00005719"/>
    </source>
</evidence>
<dbReference type="Proteomes" id="UP000728032">
    <property type="component" value="Unassembled WGS sequence"/>
</dbReference>
<dbReference type="InterPro" id="IPR008271">
    <property type="entry name" value="Ser/Thr_kinase_AS"/>
</dbReference>
<dbReference type="PANTHER" id="PTHR22988">
    <property type="entry name" value="MYOTONIC DYSTROPHY S/T KINASE-RELATED"/>
    <property type="match status" value="1"/>
</dbReference>
<dbReference type="InterPro" id="IPR000961">
    <property type="entry name" value="AGC-kinase_C"/>
</dbReference>
<keyword evidence="15 19" id="KW-0175">Coiled coil</keyword>
<evidence type="ECO:0000256" key="16">
    <source>
        <dbReference type="ARBA" id="ARBA00047899"/>
    </source>
</evidence>
<evidence type="ECO:0000256" key="13">
    <source>
        <dbReference type="ARBA" id="ARBA00022833"/>
    </source>
</evidence>
<dbReference type="InterPro" id="IPR017441">
    <property type="entry name" value="Protein_kinase_ATP_BS"/>
</dbReference>
<dbReference type="SUPFAM" id="SSF50978">
    <property type="entry name" value="WD40 repeat-like"/>
    <property type="match status" value="1"/>
</dbReference>
<dbReference type="SMART" id="SM00133">
    <property type="entry name" value="S_TK_X"/>
    <property type="match status" value="1"/>
</dbReference>
<comment type="cofactor">
    <cofactor evidence="1">
        <name>Mg(2+)</name>
        <dbReference type="ChEBI" id="CHEBI:18420"/>
    </cofactor>
</comment>
<dbReference type="PROSITE" id="PS00479">
    <property type="entry name" value="ZF_DAG_PE_1"/>
    <property type="match status" value="1"/>
</dbReference>
<dbReference type="FunFam" id="1.10.510.10:FF:000751">
    <property type="entry name" value="Non-specific serine/threonine protein kinase"/>
    <property type="match status" value="1"/>
</dbReference>
<dbReference type="SMART" id="SM00220">
    <property type="entry name" value="S_TKc"/>
    <property type="match status" value="1"/>
</dbReference>
<evidence type="ECO:0000256" key="5">
    <source>
        <dbReference type="ARBA" id="ARBA00022490"/>
    </source>
</evidence>
<dbReference type="PROSITE" id="PS00108">
    <property type="entry name" value="PROTEIN_KINASE_ST"/>
    <property type="match status" value="2"/>
</dbReference>
<dbReference type="InterPro" id="IPR036322">
    <property type="entry name" value="WD40_repeat_dom_sf"/>
</dbReference>
<dbReference type="InterPro" id="IPR001849">
    <property type="entry name" value="PH_domain"/>
</dbReference>
<feature type="coiled-coil region" evidence="19">
    <location>
        <begin position="592"/>
        <end position="647"/>
    </location>
</feature>
<dbReference type="OrthoDB" id="6503988at2759"/>
<dbReference type="SUPFAM" id="SSF56112">
    <property type="entry name" value="Protein kinase-like (PK-like)"/>
    <property type="match status" value="2"/>
</dbReference>
<dbReference type="Gene3D" id="1.10.510.10">
    <property type="entry name" value="Transferase(Phosphotransferase) domain 1"/>
    <property type="match status" value="2"/>
</dbReference>
<evidence type="ECO:0000256" key="20">
    <source>
        <dbReference type="SAM" id="MobiDB-lite"/>
    </source>
</evidence>
<dbReference type="InterPro" id="IPR011993">
    <property type="entry name" value="PH-like_dom_sf"/>
</dbReference>
<name>A0A7R9LYF9_9ACAR</name>
<evidence type="ECO:0000256" key="1">
    <source>
        <dbReference type="ARBA" id="ARBA00001946"/>
    </source>
</evidence>
<keyword evidence="13" id="KW-0862">Zinc</keyword>
<dbReference type="Gene3D" id="2.30.29.30">
    <property type="entry name" value="Pleckstrin-homology domain (PH domain)/Phosphotyrosine-binding domain (PTB)"/>
    <property type="match status" value="1"/>
</dbReference>
<evidence type="ECO:0000256" key="17">
    <source>
        <dbReference type="ARBA" id="ARBA00048679"/>
    </source>
</evidence>
<dbReference type="SUPFAM" id="SSF50729">
    <property type="entry name" value="PH domain-like"/>
    <property type="match status" value="1"/>
</dbReference>
<feature type="domain" description="AGC-kinase C-terminal" evidence="26">
    <location>
        <begin position="441"/>
        <end position="518"/>
    </location>
</feature>